<feature type="compositionally biased region" description="Acidic residues" evidence="11">
    <location>
        <begin position="12"/>
        <end position="21"/>
    </location>
</feature>
<accession>A0A139ABE8</accession>
<proteinExistence type="inferred from homology"/>
<dbReference type="AlphaFoldDB" id="A0A139ABE8"/>
<gene>
    <name evidence="13" type="ORF">M427DRAFT_364100</name>
</gene>
<evidence type="ECO:0000256" key="6">
    <source>
        <dbReference type="ARBA" id="ARBA00023069"/>
    </source>
</evidence>
<organism evidence="13 14">
    <name type="scientific">Gonapodya prolifera (strain JEL478)</name>
    <name type="common">Monoblepharis prolifera</name>
    <dbReference type="NCBI Taxonomy" id="1344416"/>
    <lineage>
        <taxon>Eukaryota</taxon>
        <taxon>Fungi</taxon>
        <taxon>Fungi incertae sedis</taxon>
        <taxon>Chytridiomycota</taxon>
        <taxon>Chytridiomycota incertae sedis</taxon>
        <taxon>Monoblepharidomycetes</taxon>
        <taxon>Monoblepharidales</taxon>
        <taxon>Gonapodyaceae</taxon>
        <taxon>Gonapodya</taxon>
    </lineage>
</organism>
<dbReference type="OrthoDB" id="441129at2759"/>
<evidence type="ECO:0000256" key="8">
    <source>
        <dbReference type="ARBA" id="ARBA00023273"/>
    </source>
</evidence>
<dbReference type="PANTHER" id="PTHR14845:SF5">
    <property type="entry name" value="BASAL BODY-ORIENTATION FACTOR 1"/>
    <property type="match status" value="1"/>
</dbReference>
<evidence type="ECO:0000256" key="11">
    <source>
        <dbReference type="SAM" id="MobiDB-lite"/>
    </source>
</evidence>
<dbReference type="EMBL" id="KQ965775">
    <property type="protein sequence ID" value="KXS13795.1"/>
    <property type="molecule type" value="Genomic_DNA"/>
</dbReference>
<evidence type="ECO:0000256" key="4">
    <source>
        <dbReference type="ARBA" id="ARBA00022490"/>
    </source>
</evidence>
<keyword evidence="14" id="KW-1185">Reference proteome</keyword>
<comment type="similarity">
    <text evidence="2">Belongs to the BBOF1 family.</text>
</comment>
<feature type="region of interest" description="Disordered" evidence="11">
    <location>
        <begin position="1"/>
        <end position="55"/>
    </location>
</feature>
<feature type="compositionally biased region" description="Basic residues" evidence="11">
    <location>
        <begin position="28"/>
        <end position="48"/>
    </location>
</feature>
<evidence type="ECO:0000313" key="13">
    <source>
        <dbReference type="EMBL" id="KXS13795.1"/>
    </source>
</evidence>
<evidence type="ECO:0000256" key="7">
    <source>
        <dbReference type="ARBA" id="ARBA00023212"/>
    </source>
</evidence>
<dbReference type="Proteomes" id="UP000070544">
    <property type="component" value="Unassembled WGS sequence"/>
</dbReference>
<evidence type="ECO:0000259" key="12">
    <source>
        <dbReference type="Pfam" id="PF14988"/>
    </source>
</evidence>
<evidence type="ECO:0000256" key="3">
    <source>
        <dbReference type="ARBA" id="ARBA00015392"/>
    </source>
</evidence>
<evidence type="ECO:0000256" key="2">
    <source>
        <dbReference type="ARBA" id="ARBA00007508"/>
    </source>
</evidence>
<evidence type="ECO:0000256" key="5">
    <source>
        <dbReference type="ARBA" id="ARBA00023054"/>
    </source>
</evidence>
<keyword evidence="7" id="KW-0206">Cytoskeleton</keyword>
<protein>
    <recommendedName>
        <fullName evidence="3">Basal body-orientation factor 1</fullName>
    </recommendedName>
    <alternativeName>
        <fullName evidence="9">Coiled-coil domain-containing protein 176</fullName>
    </alternativeName>
</protein>
<keyword evidence="6" id="KW-0969">Cilium</keyword>
<dbReference type="Pfam" id="PF14988">
    <property type="entry name" value="DUF4515"/>
    <property type="match status" value="1"/>
</dbReference>
<evidence type="ECO:0000256" key="1">
    <source>
        <dbReference type="ARBA" id="ARBA00004120"/>
    </source>
</evidence>
<dbReference type="PANTHER" id="PTHR14845">
    <property type="entry name" value="COILED-COIL DOMAIN-CONTAINING 166"/>
    <property type="match status" value="1"/>
</dbReference>
<dbReference type="InterPro" id="IPR032777">
    <property type="entry name" value="DUF4515"/>
</dbReference>
<name>A0A139ABE8_GONPJ</name>
<feature type="compositionally biased region" description="Low complexity" evidence="11">
    <location>
        <begin position="1"/>
        <end position="11"/>
    </location>
</feature>
<sequence>MPDTTATPTEAPDSEEEEEKTDAETSQKGKKKGGKKKKGKKKSKKGSKSGKGSASLVLNDRGELVAPRELVLERTIAALEGTIASTRERATALALQNEQLLLRCETQEQDALAVIAAVHRESEDKDAKVRVLQEQVDKEKEAASAAKEALVEDYERRISELNSTISEKDAAYKVLQHEHAVVKDFRRKRHELFNELDTVKRDLAEMERRHRETVARLERKHFEDTMRLQSESERNISELASKAEKEAVAALQETTKEIYRENVRMTEALNHHVHENQSLQKQSEHLSVENKQLQGEREIHEAMVREKILQSKTLQQEVQSLKSKISSLEHSLGHVVGAYEKERVSLVEQARVKLDDAQRECANLQEQLRRKTSEMKHIRRLAQHLCNQRTDVELFFMDALESVRSKLRDEADQAHSKAAQNAAKSLQDRYGARGVDSLYVGKLLDYHHMETPASDFEALPWHDKERVLRLLFAQMNGQTIL</sequence>
<comment type="subcellular location">
    <subcellularLocation>
        <location evidence="1">Cytoplasm</location>
        <location evidence="1">Cytoskeleton</location>
        <location evidence="1">Cilium basal body</location>
    </subcellularLocation>
</comment>
<keyword evidence="4" id="KW-0963">Cytoplasm</keyword>
<keyword evidence="5 10" id="KW-0175">Coiled coil</keyword>
<keyword evidence="8" id="KW-0966">Cell projection</keyword>
<feature type="coiled-coil region" evidence="10">
    <location>
        <begin position="276"/>
        <end position="417"/>
    </location>
</feature>
<evidence type="ECO:0000256" key="10">
    <source>
        <dbReference type="SAM" id="Coils"/>
    </source>
</evidence>
<dbReference type="OMA" id="MEADKWT"/>
<evidence type="ECO:0000256" key="9">
    <source>
        <dbReference type="ARBA" id="ARBA00031573"/>
    </source>
</evidence>
<dbReference type="STRING" id="1344416.A0A139ABE8"/>
<feature type="domain" description="DUF4515" evidence="12">
    <location>
        <begin position="117"/>
        <end position="302"/>
    </location>
</feature>
<reference evidence="13 14" key="1">
    <citation type="journal article" date="2015" name="Genome Biol. Evol.">
        <title>Phylogenomic analyses indicate that early fungi evolved digesting cell walls of algal ancestors of land plants.</title>
        <authorList>
            <person name="Chang Y."/>
            <person name="Wang S."/>
            <person name="Sekimoto S."/>
            <person name="Aerts A.L."/>
            <person name="Choi C."/>
            <person name="Clum A."/>
            <person name="LaButti K.M."/>
            <person name="Lindquist E.A."/>
            <person name="Yee Ngan C."/>
            <person name="Ohm R.A."/>
            <person name="Salamov A.A."/>
            <person name="Grigoriev I.V."/>
            <person name="Spatafora J.W."/>
            <person name="Berbee M.L."/>
        </authorList>
    </citation>
    <scope>NUCLEOTIDE SEQUENCE [LARGE SCALE GENOMIC DNA]</scope>
    <source>
        <strain evidence="13 14">JEL478</strain>
    </source>
</reference>
<evidence type="ECO:0000313" key="14">
    <source>
        <dbReference type="Proteomes" id="UP000070544"/>
    </source>
</evidence>
<feature type="coiled-coil region" evidence="10">
    <location>
        <begin position="129"/>
        <end position="220"/>
    </location>
</feature>